<gene>
    <name evidence="2" type="ORF">SAMN06295987_10524</name>
</gene>
<proteinExistence type="predicted"/>
<protein>
    <submittedName>
        <fullName evidence="2">Uncharacterized protein</fullName>
    </submittedName>
</protein>
<dbReference type="EMBL" id="FVZE01000005">
    <property type="protein sequence ID" value="SLK04831.1"/>
    <property type="molecule type" value="Genomic_DNA"/>
</dbReference>
<organism evidence="2 3">
    <name type="scientific">Novosphingobium mathurense</name>
    <dbReference type="NCBI Taxonomy" id="428990"/>
    <lineage>
        <taxon>Bacteria</taxon>
        <taxon>Pseudomonadati</taxon>
        <taxon>Pseudomonadota</taxon>
        <taxon>Alphaproteobacteria</taxon>
        <taxon>Sphingomonadales</taxon>
        <taxon>Sphingomonadaceae</taxon>
        <taxon>Novosphingobium</taxon>
    </lineage>
</organism>
<sequence>MRWLFGIFLLLYILALLALTVGTFGWFGQEKDPLSGAFLMPLGLPWNLLADRAGLGSLAAAVLAPGVNLGILGLLVEMFPPAERARDERREG</sequence>
<dbReference type="RefSeq" id="WP_176168074.1">
    <property type="nucleotide sequence ID" value="NZ_FVZE01000005.1"/>
</dbReference>
<feature type="transmembrane region" description="Helical" evidence="1">
    <location>
        <begin position="49"/>
        <end position="76"/>
    </location>
</feature>
<evidence type="ECO:0000313" key="3">
    <source>
        <dbReference type="Proteomes" id="UP000190989"/>
    </source>
</evidence>
<evidence type="ECO:0000313" key="2">
    <source>
        <dbReference type="EMBL" id="SLK04831.1"/>
    </source>
</evidence>
<keyword evidence="3" id="KW-1185">Reference proteome</keyword>
<evidence type="ECO:0000256" key="1">
    <source>
        <dbReference type="SAM" id="Phobius"/>
    </source>
</evidence>
<keyword evidence="1" id="KW-1133">Transmembrane helix</keyword>
<keyword evidence="1" id="KW-0472">Membrane</keyword>
<name>A0A1U6I9X6_9SPHN</name>
<dbReference type="AlphaFoldDB" id="A0A1U6I9X6"/>
<accession>A0A1U6I9X6</accession>
<keyword evidence="1" id="KW-0812">Transmembrane</keyword>
<dbReference type="Proteomes" id="UP000190989">
    <property type="component" value="Unassembled WGS sequence"/>
</dbReference>
<reference evidence="3" key="1">
    <citation type="submission" date="2017-02" db="EMBL/GenBank/DDBJ databases">
        <authorList>
            <person name="Varghese N."/>
            <person name="Submissions S."/>
        </authorList>
    </citation>
    <scope>NUCLEOTIDE SEQUENCE [LARGE SCALE GENOMIC DNA]</scope>
    <source>
        <strain evidence="3">SM117</strain>
    </source>
</reference>